<sequence length="115" mass="12884">MNKKIFLIMYVIMTFAILTACTNSEDSNGVSFSATVLENNESYLLVEPKEGSTELNSADRIKVSVNDATLLDSQDMEIKIDDIQIGMQTEIFYNGQIAESYPAQIGKCYRIKLLD</sequence>
<protein>
    <recommendedName>
        <fullName evidence="4">DUF3221 domain-containing protein</fullName>
    </recommendedName>
</protein>
<dbReference type="Proteomes" id="UP000198718">
    <property type="component" value="Unassembled WGS sequence"/>
</dbReference>
<keyword evidence="1" id="KW-0732">Signal</keyword>
<evidence type="ECO:0000313" key="3">
    <source>
        <dbReference type="Proteomes" id="UP000198718"/>
    </source>
</evidence>
<dbReference type="EMBL" id="FNFP01000007">
    <property type="protein sequence ID" value="SDL05486.1"/>
    <property type="molecule type" value="Genomic_DNA"/>
</dbReference>
<accession>A0A1G9GXU6</accession>
<dbReference type="STRING" id="393762.SAMN05660472_02522"/>
<feature type="signal peptide" evidence="1">
    <location>
        <begin position="1"/>
        <end position="20"/>
    </location>
</feature>
<evidence type="ECO:0000256" key="1">
    <source>
        <dbReference type="SAM" id="SignalP"/>
    </source>
</evidence>
<name>A0A1G9GXU6_9FIRM</name>
<evidence type="ECO:0000313" key="2">
    <source>
        <dbReference type="EMBL" id="SDL05486.1"/>
    </source>
</evidence>
<organism evidence="2 3">
    <name type="scientific">Natronincola ferrireducens</name>
    <dbReference type="NCBI Taxonomy" id="393762"/>
    <lineage>
        <taxon>Bacteria</taxon>
        <taxon>Bacillati</taxon>
        <taxon>Bacillota</taxon>
        <taxon>Clostridia</taxon>
        <taxon>Peptostreptococcales</taxon>
        <taxon>Natronincolaceae</taxon>
        <taxon>Natronincola</taxon>
    </lineage>
</organism>
<feature type="chain" id="PRO_5038599620" description="DUF3221 domain-containing protein" evidence="1">
    <location>
        <begin position="21"/>
        <end position="115"/>
    </location>
</feature>
<reference evidence="2 3" key="1">
    <citation type="submission" date="2016-10" db="EMBL/GenBank/DDBJ databases">
        <authorList>
            <person name="de Groot N.N."/>
        </authorList>
    </citation>
    <scope>NUCLEOTIDE SEQUENCE [LARGE SCALE GENOMIC DNA]</scope>
    <source>
        <strain evidence="2 3">DSM 18346</strain>
    </source>
</reference>
<dbReference type="PROSITE" id="PS51257">
    <property type="entry name" value="PROKAR_LIPOPROTEIN"/>
    <property type="match status" value="1"/>
</dbReference>
<evidence type="ECO:0008006" key="4">
    <source>
        <dbReference type="Google" id="ProtNLM"/>
    </source>
</evidence>
<dbReference type="InterPro" id="IPR021598">
    <property type="entry name" value="DUF3221"/>
</dbReference>
<keyword evidence="3" id="KW-1185">Reference proteome</keyword>
<proteinExistence type="predicted"/>
<dbReference type="AlphaFoldDB" id="A0A1G9GXU6"/>
<gene>
    <name evidence="2" type="ORF">SAMN05660472_02522</name>
</gene>
<dbReference type="Pfam" id="PF11518">
    <property type="entry name" value="DUF3221"/>
    <property type="match status" value="1"/>
</dbReference>